<accession>F4SDG2</accession>
<dbReference type="VEuPathDB" id="FungiDB:MELLADRAFT_85874"/>
<protein>
    <submittedName>
        <fullName evidence="1">Uncharacterized protein</fullName>
    </submittedName>
</protein>
<proteinExistence type="predicted"/>
<evidence type="ECO:0000313" key="1">
    <source>
        <dbReference type="EMBL" id="EGF97313.1"/>
    </source>
</evidence>
<dbReference type="GeneID" id="18933997"/>
<gene>
    <name evidence="1" type="ORF">MELLADRAFT_85874</name>
</gene>
<dbReference type="AlphaFoldDB" id="F4SDG2"/>
<dbReference type="EMBL" id="GL883254">
    <property type="protein sequence ID" value="EGF97313.1"/>
    <property type="molecule type" value="Genomic_DNA"/>
</dbReference>
<name>F4SDG2_MELLP</name>
<organism evidence="2">
    <name type="scientific">Melampsora larici-populina (strain 98AG31 / pathotype 3-4-7)</name>
    <name type="common">Poplar leaf rust fungus</name>
    <dbReference type="NCBI Taxonomy" id="747676"/>
    <lineage>
        <taxon>Eukaryota</taxon>
        <taxon>Fungi</taxon>
        <taxon>Dikarya</taxon>
        <taxon>Basidiomycota</taxon>
        <taxon>Pucciniomycotina</taxon>
        <taxon>Pucciniomycetes</taxon>
        <taxon>Pucciniales</taxon>
        <taxon>Melampsoraceae</taxon>
        <taxon>Melampsora</taxon>
    </lineage>
</organism>
<keyword evidence="2" id="KW-1185">Reference proteome</keyword>
<dbReference type="KEGG" id="mlr:MELLADRAFT_85874"/>
<dbReference type="InParanoid" id="F4SDG2"/>
<dbReference type="RefSeq" id="XP_007419415.1">
    <property type="nucleotide sequence ID" value="XM_007419353.1"/>
</dbReference>
<evidence type="ECO:0000313" key="2">
    <source>
        <dbReference type="Proteomes" id="UP000001072"/>
    </source>
</evidence>
<dbReference type="HOGENOM" id="CLU_1603093_0_0_1"/>
<sequence>MKTSPLLSNKVDEELNAVAEKFDANLLTLSNKIDQVIETLEGLPQAGAAAAAPVAPPAPVQPWNFTPALKDRVYAFAYGLVAQPNISLYNTIKQRIRKIPGDWATEQLPPVVNGVQSVAGTQKYTTLVKTAGKHARERLHILVLHTIKNNPEATVPCLKRLLHRVSK</sequence>
<dbReference type="Proteomes" id="UP000001072">
    <property type="component" value="Unassembled WGS sequence"/>
</dbReference>
<reference evidence="2" key="1">
    <citation type="journal article" date="2011" name="Proc. Natl. Acad. Sci. U.S.A.">
        <title>Obligate biotrophy features unraveled by the genomic analysis of rust fungi.</title>
        <authorList>
            <person name="Duplessis S."/>
            <person name="Cuomo C.A."/>
            <person name="Lin Y.-C."/>
            <person name="Aerts A."/>
            <person name="Tisserant E."/>
            <person name="Veneault-Fourrey C."/>
            <person name="Joly D.L."/>
            <person name="Hacquard S."/>
            <person name="Amselem J."/>
            <person name="Cantarel B.L."/>
            <person name="Chiu R."/>
            <person name="Coutinho P.M."/>
            <person name="Feau N."/>
            <person name="Field M."/>
            <person name="Frey P."/>
            <person name="Gelhaye E."/>
            <person name="Goldberg J."/>
            <person name="Grabherr M.G."/>
            <person name="Kodira C.D."/>
            <person name="Kohler A."/>
            <person name="Kuees U."/>
            <person name="Lindquist E.A."/>
            <person name="Lucas S.M."/>
            <person name="Mago R."/>
            <person name="Mauceli E."/>
            <person name="Morin E."/>
            <person name="Murat C."/>
            <person name="Pangilinan J.L."/>
            <person name="Park R."/>
            <person name="Pearson M."/>
            <person name="Quesneville H."/>
            <person name="Rouhier N."/>
            <person name="Sakthikumar S."/>
            <person name="Salamov A.A."/>
            <person name="Schmutz J."/>
            <person name="Selles B."/>
            <person name="Shapiro H."/>
            <person name="Tanguay P."/>
            <person name="Tuskan G.A."/>
            <person name="Henrissat B."/>
            <person name="Van de Peer Y."/>
            <person name="Rouze P."/>
            <person name="Ellis J.G."/>
            <person name="Dodds P.N."/>
            <person name="Schein J.E."/>
            <person name="Zhong S."/>
            <person name="Hamelin R.C."/>
            <person name="Grigoriev I.V."/>
            <person name="Szabo L.J."/>
            <person name="Martin F."/>
        </authorList>
    </citation>
    <scope>NUCLEOTIDE SEQUENCE [LARGE SCALE GENOMIC DNA]</scope>
    <source>
        <strain evidence="2">98AG31 / pathotype 3-4-7</strain>
    </source>
</reference>